<organism evidence="9 10">
    <name type="scientific">Cupriavidus malaysiensis</name>
    <dbReference type="NCBI Taxonomy" id="367825"/>
    <lineage>
        <taxon>Bacteria</taxon>
        <taxon>Pseudomonadati</taxon>
        <taxon>Pseudomonadota</taxon>
        <taxon>Betaproteobacteria</taxon>
        <taxon>Burkholderiales</taxon>
        <taxon>Burkholderiaceae</taxon>
        <taxon>Cupriavidus</taxon>
    </lineage>
</organism>
<accession>A0A1D9I4Z2</accession>
<keyword evidence="4 7" id="KW-0812">Transmembrane</keyword>
<dbReference type="InterPro" id="IPR058130">
    <property type="entry name" value="PEA_transf_C"/>
</dbReference>
<dbReference type="PANTHER" id="PTHR30443:SF2">
    <property type="entry name" value="PHOSPHOETHANOLAMINE TRANSFERASE EPTC"/>
    <property type="match status" value="1"/>
</dbReference>
<evidence type="ECO:0000313" key="10">
    <source>
        <dbReference type="Proteomes" id="UP000177515"/>
    </source>
</evidence>
<sequence>MHQVPPPHQRATLPAAQVSLLSGCALLGACAALLLECGVPWRDAGKTVLMLALSLLMTRLLPASVWARLPAMAWYGLLLADAGLEAFLQGAYGLSSDSPAVLTALGNTNRDEAGEFLRALPLGWTGGVIAMLPLLYLACWRLGRPRAHGWRPAACVPLALFVAAHFNPTAREKNPIFGWARAVAKYRAWQAELAGMQARQHSAGQWLAAQPFRYTGPERRTVVLVVGESINRENWQIYGYDRATSPRLAALRDELLVFDAVTSGAGTTVPAMRAMLTLGPDDSRGPGVTALARLAGYKTYWLSNQADSYLWTRYAGEAEVRRQANRDQDGRDAESLDESLLPMLDAALADPAPRKFIVIHMLGAHPHYDMRYPAEWEPFAAPDEIDRQLADQGRWPWIRLARRHYDRALHYHDALLGRMLESLRRQPRGEAALLYTSDHGQEVGHSRNFAGHAPGRPAGHAVPLLVWPRHASAPELRLESRPFNTARLEGTLVPLLRIETPLVHPRDDLLSAQFVAEPRHPARHAYLE</sequence>
<keyword evidence="6 7" id="KW-0472">Membrane</keyword>
<evidence type="ECO:0000256" key="5">
    <source>
        <dbReference type="ARBA" id="ARBA00022989"/>
    </source>
</evidence>
<dbReference type="Gene3D" id="3.40.720.10">
    <property type="entry name" value="Alkaline Phosphatase, subunit A"/>
    <property type="match status" value="1"/>
</dbReference>
<dbReference type="Proteomes" id="UP000177515">
    <property type="component" value="Chromosome 1"/>
</dbReference>
<dbReference type="EMBL" id="CP017754">
    <property type="protein sequence ID" value="AOZ07170.1"/>
    <property type="molecule type" value="Genomic_DNA"/>
</dbReference>
<feature type="transmembrane region" description="Helical" evidence="7">
    <location>
        <begin position="15"/>
        <end position="35"/>
    </location>
</feature>
<evidence type="ECO:0000256" key="2">
    <source>
        <dbReference type="ARBA" id="ARBA00022475"/>
    </source>
</evidence>
<dbReference type="Pfam" id="PF00884">
    <property type="entry name" value="Sulfatase"/>
    <property type="match status" value="1"/>
</dbReference>
<dbReference type="InterPro" id="IPR040423">
    <property type="entry name" value="PEA_transferase"/>
</dbReference>
<evidence type="ECO:0000259" key="8">
    <source>
        <dbReference type="Pfam" id="PF00884"/>
    </source>
</evidence>
<dbReference type="CDD" id="cd16017">
    <property type="entry name" value="LptA"/>
    <property type="match status" value="1"/>
</dbReference>
<feature type="domain" description="Sulfatase N-terminal" evidence="8">
    <location>
        <begin position="220"/>
        <end position="474"/>
    </location>
</feature>
<keyword evidence="2" id="KW-1003">Cell membrane</keyword>
<evidence type="ECO:0000256" key="4">
    <source>
        <dbReference type="ARBA" id="ARBA00022692"/>
    </source>
</evidence>
<evidence type="ECO:0000256" key="6">
    <source>
        <dbReference type="ARBA" id="ARBA00023136"/>
    </source>
</evidence>
<feature type="transmembrane region" description="Helical" evidence="7">
    <location>
        <begin position="116"/>
        <end position="137"/>
    </location>
</feature>
<dbReference type="RefSeq" id="WP_071070192.1">
    <property type="nucleotide sequence ID" value="NZ_CP017754.1"/>
</dbReference>
<dbReference type="InterPro" id="IPR000917">
    <property type="entry name" value="Sulfatase_N"/>
</dbReference>
<protein>
    <recommendedName>
        <fullName evidence="8">Sulfatase N-terminal domain-containing protein</fullName>
    </recommendedName>
</protein>
<keyword evidence="3" id="KW-0808">Transferase</keyword>
<evidence type="ECO:0000256" key="7">
    <source>
        <dbReference type="SAM" id="Phobius"/>
    </source>
</evidence>
<keyword evidence="10" id="KW-1185">Reference proteome</keyword>
<keyword evidence="5 7" id="KW-1133">Transmembrane helix</keyword>
<evidence type="ECO:0000313" key="9">
    <source>
        <dbReference type="EMBL" id="AOZ07170.1"/>
    </source>
</evidence>
<evidence type="ECO:0000256" key="3">
    <source>
        <dbReference type="ARBA" id="ARBA00022679"/>
    </source>
</evidence>
<evidence type="ECO:0000256" key="1">
    <source>
        <dbReference type="ARBA" id="ARBA00004651"/>
    </source>
</evidence>
<name>A0A1D9I4Z2_9BURK</name>
<feature type="transmembrane region" description="Helical" evidence="7">
    <location>
        <begin position="149"/>
        <end position="166"/>
    </location>
</feature>
<gene>
    <name evidence="9" type="ORF">BKK80_16105</name>
</gene>
<reference evidence="9 10" key="1">
    <citation type="submission" date="2016-10" db="EMBL/GenBank/DDBJ databases">
        <title>Complete genome sequences of three Cupriavidus strains isolated from various Malaysian environments.</title>
        <authorList>
            <person name="Abdullah A.A.-A."/>
            <person name="Shafie N.A.H."/>
            <person name="Lau N.S."/>
        </authorList>
    </citation>
    <scope>NUCLEOTIDE SEQUENCE [LARGE SCALE GENOMIC DNA]</scope>
    <source>
        <strain evidence="9 10">USMAA1020</strain>
    </source>
</reference>
<dbReference type="InterPro" id="IPR017850">
    <property type="entry name" value="Alkaline_phosphatase_core_sf"/>
</dbReference>
<comment type="subcellular location">
    <subcellularLocation>
        <location evidence="1">Cell membrane</location>
        <topology evidence="1">Multi-pass membrane protein</topology>
    </subcellularLocation>
</comment>
<proteinExistence type="predicted"/>
<feature type="transmembrane region" description="Helical" evidence="7">
    <location>
        <begin position="47"/>
        <end position="69"/>
    </location>
</feature>
<dbReference type="SUPFAM" id="SSF53649">
    <property type="entry name" value="Alkaline phosphatase-like"/>
    <property type="match status" value="1"/>
</dbReference>
<dbReference type="PANTHER" id="PTHR30443">
    <property type="entry name" value="INNER MEMBRANE PROTEIN"/>
    <property type="match status" value="1"/>
</dbReference>